<proteinExistence type="inferred from homology"/>
<feature type="non-terminal residue" evidence="7">
    <location>
        <position position="1"/>
    </location>
</feature>
<feature type="binding site" evidence="6">
    <location>
        <begin position="22"/>
        <end position="25"/>
    </location>
    <ligand>
        <name>GTP</name>
        <dbReference type="ChEBI" id="CHEBI:37565"/>
    </ligand>
</feature>
<evidence type="ECO:0000256" key="4">
    <source>
        <dbReference type="ARBA" id="ARBA00022892"/>
    </source>
</evidence>
<evidence type="ECO:0000256" key="5">
    <source>
        <dbReference type="ARBA" id="ARBA00023134"/>
    </source>
</evidence>
<dbReference type="GO" id="GO:0003924">
    <property type="term" value="F:GTPase activity"/>
    <property type="evidence" value="ECO:0007669"/>
    <property type="project" value="InterPro"/>
</dbReference>
<keyword evidence="2" id="KW-0519">Myristate</keyword>
<keyword evidence="4" id="KW-0931">ER-Golgi transport</keyword>
<evidence type="ECO:0000256" key="1">
    <source>
        <dbReference type="ARBA" id="ARBA00010290"/>
    </source>
</evidence>
<comment type="caution">
    <text evidence="7">The sequence shown here is derived from an EMBL/GenBank/DDBJ whole genome shotgun (WGS) entry which is preliminary data.</text>
</comment>
<evidence type="ECO:0000313" key="7">
    <source>
        <dbReference type="EMBL" id="GFH25114.1"/>
    </source>
</evidence>
<name>A0A6A0A114_HAELA</name>
<dbReference type="GO" id="GO:0016192">
    <property type="term" value="P:vesicle-mediated transport"/>
    <property type="evidence" value="ECO:0007669"/>
    <property type="project" value="UniProtKB-KW"/>
</dbReference>
<dbReference type="InterPro" id="IPR027417">
    <property type="entry name" value="P-loop_NTPase"/>
</dbReference>
<sequence>SELLSLLEHEHLARTPILVLANKQDLADAMGVEELSGALGLHSIRNHDWHIQACCALTGSGLNEALAWIYARTRPGGQQGAAQA</sequence>
<dbReference type="AlphaFoldDB" id="A0A6A0A114"/>
<dbReference type="Proteomes" id="UP000485058">
    <property type="component" value="Unassembled WGS sequence"/>
</dbReference>
<keyword evidence="2" id="KW-0449">Lipoprotein</keyword>
<evidence type="ECO:0000256" key="2">
    <source>
        <dbReference type="ARBA" id="ARBA00022707"/>
    </source>
</evidence>
<dbReference type="EMBL" id="BLLF01002724">
    <property type="protein sequence ID" value="GFH25114.1"/>
    <property type="molecule type" value="Genomic_DNA"/>
</dbReference>
<evidence type="ECO:0000256" key="3">
    <source>
        <dbReference type="ARBA" id="ARBA00022741"/>
    </source>
</evidence>
<dbReference type="InterPro" id="IPR006689">
    <property type="entry name" value="Small_GTPase_ARF/SAR"/>
</dbReference>
<protein>
    <submittedName>
        <fullName evidence="7">Uncharacterized protein</fullName>
    </submittedName>
</protein>
<accession>A0A6A0A114</accession>
<dbReference type="InterPro" id="IPR024156">
    <property type="entry name" value="Small_GTPase_ARF"/>
</dbReference>
<keyword evidence="4" id="KW-0813">Transport</keyword>
<keyword evidence="3 6" id="KW-0547">Nucleotide-binding</keyword>
<evidence type="ECO:0000313" key="8">
    <source>
        <dbReference type="Proteomes" id="UP000485058"/>
    </source>
</evidence>
<dbReference type="Gene3D" id="3.40.50.300">
    <property type="entry name" value="P-loop containing nucleotide triphosphate hydrolases"/>
    <property type="match status" value="1"/>
</dbReference>
<dbReference type="PANTHER" id="PTHR11711">
    <property type="entry name" value="ADP RIBOSYLATION FACTOR-RELATED"/>
    <property type="match status" value="1"/>
</dbReference>
<dbReference type="SUPFAM" id="SSF52540">
    <property type="entry name" value="P-loop containing nucleoside triphosphate hydrolases"/>
    <property type="match status" value="1"/>
</dbReference>
<organism evidence="7 8">
    <name type="scientific">Haematococcus lacustris</name>
    <name type="common">Green alga</name>
    <name type="synonym">Haematococcus pluvialis</name>
    <dbReference type="NCBI Taxonomy" id="44745"/>
    <lineage>
        <taxon>Eukaryota</taxon>
        <taxon>Viridiplantae</taxon>
        <taxon>Chlorophyta</taxon>
        <taxon>core chlorophytes</taxon>
        <taxon>Chlorophyceae</taxon>
        <taxon>CS clade</taxon>
        <taxon>Chlamydomonadales</taxon>
        <taxon>Haematococcaceae</taxon>
        <taxon>Haematococcus</taxon>
    </lineage>
</organism>
<dbReference type="GO" id="GO:0005525">
    <property type="term" value="F:GTP binding"/>
    <property type="evidence" value="ECO:0007669"/>
    <property type="project" value="UniProtKB-KW"/>
</dbReference>
<dbReference type="Pfam" id="PF00025">
    <property type="entry name" value="Arf"/>
    <property type="match status" value="1"/>
</dbReference>
<keyword evidence="8" id="KW-1185">Reference proteome</keyword>
<keyword evidence="5 6" id="KW-0342">GTP-binding</keyword>
<comment type="similarity">
    <text evidence="1">Belongs to the small GTPase superfamily. Arf family.</text>
</comment>
<gene>
    <name evidence="7" type="ORF">HaLaN_23026</name>
</gene>
<evidence type="ECO:0000256" key="6">
    <source>
        <dbReference type="PIRSR" id="PIRSR606689-1"/>
    </source>
</evidence>
<reference evidence="7 8" key="1">
    <citation type="submission" date="2020-02" db="EMBL/GenBank/DDBJ databases">
        <title>Draft genome sequence of Haematococcus lacustris strain NIES-144.</title>
        <authorList>
            <person name="Morimoto D."/>
            <person name="Nakagawa S."/>
            <person name="Yoshida T."/>
            <person name="Sawayama S."/>
        </authorList>
    </citation>
    <scope>NUCLEOTIDE SEQUENCE [LARGE SCALE GENOMIC DNA]</scope>
    <source>
        <strain evidence="7 8">NIES-144</strain>
    </source>
</reference>